<dbReference type="GO" id="GO:0005829">
    <property type="term" value="C:cytosol"/>
    <property type="evidence" value="ECO:0007669"/>
    <property type="project" value="TreeGrafter"/>
</dbReference>
<dbReference type="GO" id="GO:0003723">
    <property type="term" value="F:RNA binding"/>
    <property type="evidence" value="ECO:0007669"/>
    <property type="project" value="UniProtKB-UniRule"/>
</dbReference>
<dbReference type="Pfam" id="PF04378">
    <property type="entry name" value="RsmJ"/>
    <property type="match status" value="1"/>
</dbReference>
<feature type="binding site" evidence="1">
    <location>
        <position position="19"/>
    </location>
    <ligand>
        <name>S-adenosyl-L-methionine</name>
        <dbReference type="ChEBI" id="CHEBI:59789"/>
    </ligand>
</feature>
<organism evidence="2 3">
    <name type="scientific">Colwellia demingiae</name>
    <dbReference type="NCBI Taxonomy" id="89401"/>
    <lineage>
        <taxon>Bacteria</taxon>
        <taxon>Pseudomonadati</taxon>
        <taxon>Pseudomonadota</taxon>
        <taxon>Gammaproteobacteria</taxon>
        <taxon>Alteromonadales</taxon>
        <taxon>Colwelliaceae</taxon>
        <taxon>Colwellia</taxon>
    </lineage>
</organism>
<dbReference type="OrthoDB" id="9791274at2"/>
<dbReference type="RefSeq" id="WP_146787630.1">
    <property type="nucleotide sequence ID" value="NZ_VOLT01000005.1"/>
</dbReference>
<dbReference type="GO" id="GO:0070475">
    <property type="term" value="P:rRNA base methylation"/>
    <property type="evidence" value="ECO:0007669"/>
    <property type="project" value="UniProtKB-UniRule"/>
</dbReference>
<keyword evidence="1 2" id="KW-0808">Transferase</keyword>
<gene>
    <name evidence="1" type="primary">rlmJ</name>
    <name evidence="2" type="ORF">ESZ36_10925</name>
</gene>
<protein>
    <recommendedName>
        <fullName evidence="1">Ribosomal RNA large subunit methyltransferase J</fullName>
        <ecNumber evidence="1">2.1.1.266</ecNumber>
    </recommendedName>
    <alternativeName>
        <fullName evidence="1">23S rRNA (adenine(2030)-N6)-methyltransferase</fullName>
    </alternativeName>
    <alternativeName>
        <fullName evidence="1">23S rRNA m6A2030 methyltransferase</fullName>
    </alternativeName>
</protein>
<keyword evidence="3" id="KW-1185">Reference proteome</keyword>
<reference evidence="2 3" key="1">
    <citation type="submission" date="2019-07" db="EMBL/GenBank/DDBJ databases">
        <title>Genomes of sea-ice associated Colwellia species.</title>
        <authorList>
            <person name="Bowman J.P."/>
        </authorList>
    </citation>
    <scope>NUCLEOTIDE SEQUENCE [LARGE SCALE GENOMIC DNA]</scope>
    <source>
        <strain evidence="2 3">ACAM 459</strain>
    </source>
</reference>
<dbReference type="SUPFAM" id="SSF53335">
    <property type="entry name" value="S-adenosyl-L-methionine-dependent methyltransferases"/>
    <property type="match status" value="1"/>
</dbReference>
<keyword evidence="1" id="KW-0949">S-adenosyl-L-methionine</keyword>
<comment type="similarity">
    <text evidence="1">Belongs to the RlmJ family.</text>
</comment>
<evidence type="ECO:0000313" key="3">
    <source>
        <dbReference type="Proteomes" id="UP000321822"/>
    </source>
</evidence>
<dbReference type="Proteomes" id="UP000321822">
    <property type="component" value="Unassembled WGS sequence"/>
</dbReference>
<dbReference type="GO" id="GO:0036307">
    <property type="term" value="F:23S rRNA (adenine(2030)-N(6))-methyltransferase activity"/>
    <property type="evidence" value="ECO:0007669"/>
    <property type="project" value="UniProtKB-UniRule"/>
</dbReference>
<keyword evidence="1" id="KW-0698">rRNA processing</keyword>
<comment type="caution">
    <text evidence="2">The sequence shown here is derived from an EMBL/GenBank/DDBJ whole genome shotgun (WGS) entry which is preliminary data.</text>
</comment>
<feature type="binding site" evidence="1">
    <location>
        <position position="134"/>
    </location>
    <ligand>
        <name>S-adenosyl-L-methionine</name>
        <dbReference type="ChEBI" id="CHEBI:59789"/>
    </ligand>
</feature>
<proteinExistence type="inferred from homology"/>
<dbReference type="PANTHER" id="PTHR37426:SF1">
    <property type="entry name" value="RIBOSOMAL RNA LARGE SUBUNIT METHYLTRANSFERASE J"/>
    <property type="match status" value="1"/>
</dbReference>
<comment type="subunit">
    <text evidence="1">Monomer.</text>
</comment>
<dbReference type="PANTHER" id="PTHR37426">
    <property type="entry name" value="RIBOSOMAL RNA LARGE SUBUNIT METHYLTRANSFERASE J"/>
    <property type="match status" value="1"/>
</dbReference>
<dbReference type="InterPro" id="IPR007473">
    <property type="entry name" value="RlmJ"/>
</dbReference>
<dbReference type="EC" id="2.1.1.266" evidence="1"/>
<dbReference type="AlphaFoldDB" id="A0A5C6QGT5"/>
<dbReference type="Gene3D" id="3.40.50.150">
    <property type="entry name" value="Vaccinia Virus protein VP39"/>
    <property type="match status" value="1"/>
</dbReference>
<evidence type="ECO:0000313" key="2">
    <source>
        <dbReference type="EMBL" id="TWX67817.1"/>
    </source>
</evidence>
<feature type="active site" description="Proton acceptor" evidence="1">
    <location>
        <position position="180"/>
    </location>
</feature>
<accession>A0A5C6QGT5</accession>
<keyword evidence="1 2" id="KW-0489">Methyltransferase</keyword>
<dbReference type="InterPro" id="IPR029063">
    <property type="entry name" value="SAM-dependent_MTases_sf"/>
</dbReference>
<comment type="function">
    <text evidence="1">Specifically methylates the adenine in position 2030 of 23S rRNA.</text>
</comment>
<evidence type="ECO:0000256" key="1">
    <source>
        <dbReference type="HAMAP-Rule" id="MF_00934"/>
    </source>
</evidence>
<feature type="binding site" evidence="1">
    <location>
        <begin position="159"/>
        <end position="160"/>
    </location>
    <ligand>
        <name>S-adenosyl-L-methionine</name>
        <dbReference type="ChEBI" id="CHEBI:59789"/>
    </ligand>
</feature>
<comment type="catalytic activity">
    <reaction evidence="1">
        <text>adenosine(2030) in 23S rRNA + S-adenosyl-L-methionine = N(6)-methyladenosine(2030) in 23S rRNA + S-adenosyl-L-homocysteine + H(+)</text>
        <dbReference type="Rhea" id="RHEA:43736"/>
        <dbReference type="Rhea" id="RHEA-COMP:10668"/>
        <dbReference type="Rhea" id="RHEA-COMP:10669"/>
        <dbReference type="ChEBI" id="CHEBI:15378"/>
        <dbReference type="ChEBI" id="CHEBI:57856"/>
        <dbReference type="ChEBI" id="CHEBI:59789"/>
        <dbReference type="ChEBI" id="CHEBI:74411"/>
        <dbReference type="ChEBI" id="CHEBI:74449"/>
        <dbReference type="EC" id="2.1.1.266"/>
    </reaction>
</comment>
<name>A0A5C6QGT5_9GAMM</name>
<dbReference type="HAMAP" id="MF_00934">
    <property type="entry name" value="23SrRNA_methyltr_J"/>
    <property type="match status" value="1"/>
</dbReference>
<keyword evidence="1" id="KW-0694">RNA-binding</keyword>
<feature type="binding site" evidence="1">
    <location>
        <position position="42"/>
    </location>
    <ligand>
        <name>S-adenosyl-L-methionine</name>
        <dbReference type="ChEBI" id="CHEBI:59789"/>
    </ligand>
</feature>
<feature type="binding site" evidence="1">
    <location>
        <position position="116"/>
    </location>
    <ligand>
        <name>S-adenosyl-L-methionine</name>
        <dbReference type="ChEBI" id="CHEBI:59789"/>
    </ligand>
</feature>
<sequence>MLSYRHAFHAGNFADVLKHSVLSLVLDYMTRKEKGFCYIDSHSGAGMYQLADEYAQKTGEYKDGIAKIINDEDAPESLEPYLSLIKSLNLASDRSTDPSADISTDTSNDLDVYPGSPGIAKAFVRRQDSSHLFELHPTDIQHLEDFCQRWRKVFVKQSDGYQGVLGLIPPPSRRGVVLIDPPYELKEDYHKAVKTIIKAYEKFSTGTYILWYPVVKRELVEQMSYTFTKSSIKNVLQVEFCLESDTDEYGMTGTGLFIVNPPWQLTSQLEEILPYMKTKLGSDDTSYTLNQLIAE</sequence>
<dbReference type="EMBL" id="VOLT01000005">
    <property type="protein sequence ID" value="TWX67817.1"/>
    <property type="molecule type" value="Genomic_DNA"/>
</dbReference>
<feature type="binding site" evidence="1">
    <location>
        <position position="180"/>
    </location>
    <ligand>
        <name>S-adenosyl-L-methionine</name>
        <dbReference type="ChEBI" id="CHEBI:59789"/>
    </ligand>
</feature>
<feature type="site" description="Interaction with substrate rRNA" evidence="1">
    <location>
        <position position="4"/>
    </location>
</feature>